<dbReference type="AlphaFoldDB" id="A0AAW0BBY2"/>
<keyword evidence="3" id="KW-1185">Reference proteome</keyword>
<name>A0AAW0BBY2_9AGAR</name>
<dbReference type="InterPro" id="IPR036047">
    <property type="entry name" value="F-box-like_dom_sf"/>
</dbReference>
<evidence type="ECO:0000313" key="3">
    <source>
        <dbReference type="Proteomes" id="UP001383192"/>
    </source>
</evidence>
<gene>
    <name evidence="2" type="ORF">VNI00_016781</name>
</gene>
<comment type="caution">
    <text evidence="2">The sequence shown here is derived from an EMBL/GenBank/DDBJ whole genome shotgun (WGS) entry which is preliminary data.</text>
</comment>
<dbReference type="EMBL" id="JAYKXP010000141">
    <property type="protein sequence ID" value="KAK7023366.1"/>
    <property type="molecule type" value="Genomic_DNA"/>
</dbReference>
<evidence type="ECO:0000259" key="1">
    <source>
        <dbReference type="Pfam" id="PF12937"/>
    </source>
</evidence>
<dbReference type="InterPro" id="IPR032675">
    <property type="entry name" value="LRR_dom_sf"/>
</dbReference>
<dbReference type="Proteomes" id="UP001383192">
    <property type="component" value="Unassembled WGS sequence"/>
</dbReference>
<protein>
    <recommendedName>
        <fullName evidence="1">F-box domain-containing protein</fullName>
    </recommendedName>
</protein>
<reference evidence="2 3" key="1">
    <citation type="submission" date="2024-01" db="EMBL/GenBank/DDBJ databases">
        <title>A draft genome for a cacao thread blight-causing isolate of Paramarasmius palmivorus.</title>
        <authorList>
            <person name="Baruah I.K."/>
            <person name="Bukari Y."/>
            <person name="Amoako-Attah I."/>
            <person name="Meinhardt L.W."/>
            <person name="Bailey B.A."/>
            <person name="Cohen S.P."/>
        </authorList>
    </citation>
    <scope>NUCLEOTIDE SEQUENCE [LARGE SCALE GENOMIC DNA]</scope>
    <source>
        <strain evidence="2 3">GH-12</strain>
    </source>
</reference>
<dbReference type="SUPFAM" id="SSF81383">
    <property type="entry name" value="F-box domain"/>
    <property type="match status" value="1"/>
</dbReference>
<dbReference type="SUPFAM" id="SSF52047">
    <property type="entry name" value="RNI-like"/>
    <property type="match status" value="1"/>
</dbReference>
<proteinExistence type="predicted"/>
<dbReference type="Gene3D" id="3.80.10.10">
    <property type="entry name" value="Ribonuclease Inhibitor"/>
    <property type="match status" value="1"/>
</dbReference>
<organism evidence="2 3">
    <name type="scientific">Paramarasmius palmivorus</name>
    <dbReference type="NCBI Taxonomy" id="297713"/>
    <lineage>
        <taxon>Eukaryota</taxon>
        <taxon>Fungi</taxon>
        <taxon>Dikarya</taxon>
        <taxon>Basidiomycota</taxon>
        <taxon>Agaricomycotina</taxon>
        <taxon>Agaricomycetes</taxon>
        <taxon>Agaricomycetidae</taxon>
        <taxon>Agaricales</taxon>
        <taxon>Marasmiineae</taxon>
        <taxon>Marasmiaceae</taxon>
        <taxon>Paramarasmius</taxon>
    </lineage>
</organism>
<feature type="domain" description="F-box" evidence="1">
    <location>
        <begin position="32"/>
        <end position="85"/>
    </location>
</feature>
<dbReference type="InterPro" id="IPR001810">
    <property type="entry name" value="F-box_dom"/>
</dbReference>
<evidence type="ECO:0000313" key="2">
    <source>
        <dbReference type="EMBL" id="KAK7023366.1"/>
    </source>
</evidence>
<dbReference type="Pfam" id="PF12937">
    <property type="entry name" value="F-box-like"/>
    <property type="match status" value="1"/>
</dbReference>
<accession>A0AAW0BBY2</accession>
<sequence length="559" mass="63338">MKDNIQDLEPHLERTFKDNIHLRSQHNAQLPISRLPTEILADIFLYCMEHGYRRTSGNVVHLGHVCHHWRMVSVNYPPLWSTPDFSRPLLARMIVQRSKPGPLDVNLDSITFSLNPFAASPKFVVSPESVSVMSEALAESSRIRSLEVTSDWIPFDIAQRILALFQKPMPLLDSLAVHAYKVDQPVELPITFSPTLKKLDLMHCNVPWGIPMLANVTDLTLSGVGFPMPPTDSQLLGTLNLMPLLEHLSLTEIFPLSFSQFTPVVNLPRLRRFVSRAYSFSQSSSCLRTLPYISFPHTPTIWNHIVCNQSMFDSPRPDGSARFFRNLFERLSLTRNLKTKALDVSVSRHRYDIVTVQVWADKVPPKFLKIFDNFEKPPRLSECTEPRVEAEITWKDNLSGLATGILMKQLILSLSLKSLHTVRTHMRDRNGSSVVQLLLDSLVDSIALKCLHVSESDAYALFSLLTAHHHDSHETASQSGDTLPFPALQDLGLYDVDLRPATSPDLFASVLAALEARPQKLQRLLMRSCRNITEPQFLRLNTICLKFYTNGVMLYEGDE</sequence>